<gene>
    <name evidence="1" type="ORF">GIB67_016809</name>
</gene>
<name>A0A7J7LS30_9MAGN</name>
<protein>
    <submittedName>
        <fullName evidence="1">Uncharacterized protein</fullName>
    </submittedName>
</protein>
<dbReference type="AlphaFoldDB" id="A0A7J7LS30"/>
<dbReference type="EMBL" id="JACGCM010002073">
    <property type="protein sequence ID" value="KAF6145348.1"/>
    <property type="molecule type" value="Genomic_DNA"/>
</dbReference>
<dbReference type="PANTHER" id="PTHR15600">
    <property type="entry name" value="SACSIN"/>
    <property type="match status" value="1"/>
</dbReference>
<sequence length="505" mass="55734">MLVARIFRKALLSGVARSEYCTSTAAAGSFTSTKTTHNPLEEFFELERNLEDEKPIVYDDGCRLVVARSCVYIDSGGSRCIGSIDTSRIRFAHPDLPEILCTALGIKNLSDVVVETLDKIGSVSLVELKMNLSSKSFHASVYALANGITSSMPSFSVHTLEQVQISLVSIVETLQFVRYLHTRFMLLPKYLEITRASKGSVIPEWENEPRHQTLYFVNQSQPYAIIVEPPLYVSVLNVLAVVVSQVLGSPISLPIGSLLSGPEGSEKGIFGALKPGSYRSETGNKDGLAGKELLPQDALRGEIVAWKTGNDGDKLKYGRVSGDVRPSAGQALYMFMVETAPGDAEFLVSSQVFSFQSISTANESSLSTFPDEVVPNQYSQEDKARGAQARGLRLHKIFAALPEEEKGALRATYFAPLMLIDPIATMSTLVVEIFDRHLGDMKFQFGETIIQMKLILVCLILGLRVSPIANEFLFVNPKHMTNFRMWRFPKKKNTYGLKEIVDALK</sequence>
<dbReference type="Proteomes" id="UP000541444">
    <property type="component" value="Unassembled WGS sequence"/>
</dbReference>
<evidence type="ECO:0000313" key="1">
    <source>
        <dbReference type="EMBL" id="KAF6145348.1"/>
    </source>
</evidence>
<dbReference type="OrthoDB" id="1262810at2759"/>
<reference evidence="1 2" key="1">
    <citation type="journal article" date="2020" name="IScience">
        <title>Genome Sequencing of the Endangered Kingdonia uniflora (Circaeasteraceae, Ranunculales) Reveals Potential Mechanisms of Evolutionary Specialization.</title>
        <authorList>
            <person name="Sun Y."/>
            <person name="Deng T."/>
            <person name="Zhang A."/>
            <person name="Moore M.J."/>
            <person name="Landis J.B."/>
            <person name="Lin N."/>
            <person name="Zhang H."/>
            <person name="Zhang X."/>
            <person name="Huang J."/>
            <person name="Zhang X."/>
            <person name="Sun H."/>
            <person name="Wang H."/>
        </authorList>
    </citation>
    <scope>NUCLEOTIDE SEQUENCE [LARGE SCALE GENOMIC DNA]</scope>
    <source>
        <strain evidence="1">TB1705</strain>
        <tissue evidence="1">Leaf</tissue>
    </source>
</reference>
<evidence type="ECO:0000313" key="2">
    <source>
        <dbReference type="Proteomes" id="UP000541444"/>
    </source>
</evidence>
<dbReference type="InterPro" id="IPR052972">
    <property type="entry name" value="Sacsin_chaperone_reg"/>
</dbReference>
<dbReference type="GO" id="GO:0030544">
    <property type="term" value="F:Hsp70 protein binding"/>
    <property type="evidence" value="ECO:0007669"/>
    <property type="project" value="TreeGrafter"/>
</dbReference>
<comment type="caution">
    <text evidence="1">The sequence shown here is derived from an EMBL/GenBank/DDBJ whole genome shotgun (WGS) entry which is preliminary data.</text>
</comment>
<accession>A0A7J7LS30</accession>
<organism evidence="1 2">
    <name type="scientific">Kingdonia uniflora</name>
    <dbReference type="NCBI Taxonomy" id="39325"/>
    <lineage>
        <taxon>Eukaryota</taxon>
        <taxon>Viridiplantae</taxon>
        <taxon>Streptophyta</taxon>
        <taxon>Embryophyta</taxon>
        <taxon>Tracheophyta</taxon>
        <taxon>Spermatophyta</taxon>
        <taxon>Magnoliopsida</taxon>
        <taxon>Ranunculales</taxon>
        <taxon>Circaeasteraceae</taxon>
        <taxon>Kingdonia</taxon>
    </lineage>
</organism>
<keyword evidence="2" id="KW-1185">Reference proteome</keyword>
<proteinExistence type="predicted"/>
<dbReference type="PANTHER" id="PTHR15600:SF42">
    <property type="entry name" value="SACSIN"/>
    <property type="match status" value="1"/>
</dbReference>